<dbReference type="Proteomes" id="UP000311919">
    <property type="component" value="Unassembled WGS sequence"/>
</dbReference>
<dbReference type="PANTHER" id="PTHR45691:SF6">
    <property type="entry name" value="PROTEIN DIAPHANOUS"/>
    <property type="match status" value="1"/>
</dbReference>
<feature type="compositionally biased region" description="Polar residues" evidence="1">
    <location>
        <begin position="63"/>
        <end position="76"/>
    </location>
</feature>
<proteinExistence type="predicted"/>
<feature type="compositionally biased region" description="Polar residues" evidence="1">
    <location>
        <begin position="146"/>
        <end position="157"/>
    </location>
</feature>
<feature type="region of interest" description="Disordered" evidence="1">
    <location>
        <begin position="397"/>
        <end position="434"/>
    </location>
</feature>
<feature type="domain" description="WH2" evidence="2">
    <location>
        <begin position="26"/>
        <end position="43"/>
    </location>
</feature>
<dbReference type="GO" id="GO:0005884">
    <property type="term" value="C:actin filament"/>
    <property type="evidence" value="ECO:0007669"/>
    <property type="project" value="TreeGrafter"/>
</dbReference>
<feature type="compositionally biased region" description="Polar residues" evidence="1">
    <location>
        <begin position="167"/>
        <end position="176"/>
    </location>
</feature>
<feature type="region of interest" description="Disordered" evidence="1">
    <location>
        <begin position="103"/>
        <end position="200"/>
    </location>
</feature>
<feature type="compositionally biased region" description="Polar residues" evidence="1">
    <location>
        <begin position="106"/>
        <end position="116"/>
    </location>
</feature>
<protein>
    <recommendedName>
        <fullName evidence="2">WH2 domain-containing protein</fullName>
    </recommendedName>
</protein>
<organism evidence="3 4">
    <name type="scientific">Schistosoma japonicum</name>
    <name type="common">Blood fluke</name>
    <dbReference type="NCBI Taxonomy" id="6182"/>
    <lineage>
        <taxon>Eukaryota</taxon>
        <taxon>Metazoa</taxon>
        <taxon>Spiralia</taxon>
        <taxon>Lophotrochozoa</taxon>
        <taxon>Platyhelminthes</taxon>
        <taxon>Trematoda</taxon>
        <taxon>Digenea</taxon>
        <taxon>Strigeidida</taxon>
        <taxon>Schistosomatoidea</taxon>
        <taxon>Schistosomatidae</taxon>
        <taxon>Schistosoma</taxon>
    </lineage>
</organism>
<feature type="compositionally biased region" description="Low complexity" evidence="1">
    <location>
        <begin position="247"/>
        <end position="260"/>
    </location>
</feature>
<keyword evidence="4" id="KW-1185">Reference proteome</keyword>
<feature type="region of interest" description="Disordered" evidence="1">
    <location>
        <begin position="1"/>
        <end position="85"/>
    </location>
</feature>
<dbReference type="OrthoDB" id="6272356at2759"/>
<dbReference type="GO" id="GO:0003779">
    <property type="term" value="F:actin binding"/>
    <property type="evidence" value="ECO:0007669"/>
    <property type="project" value="InterPro"/>
</dbReference>
<accession>A0A4Z2CP00</accession>
<name>A0A4Z2CP00_SCHJA</name>
<gene>
    <name evidence="3" type="ORF">EWB00_008766</name>
</gene>
<dbReference type="InterPro" id="IPR003124">
    <property type="entry name" value="WH2_dom"/>
</dbReference>
<feature type="region of interest" description="Disordered" evidence="1">
    <location>
        <begin position="246"/>
        <end position="296"/>
    </location>
</feature>
<evidence type="ECO:0000259" key="2">
    <source>
        <dbReference type="PROSITE" id="PS51082"/>
    </source>
</evidence>
<dbReference type="GO" id="GO:0030041">
    <property type="term" value="P:actin filament polymerization"/>
    <property type="evidence" value="ECO:0007669"/>
    <property type="project" value="TreeGrafter"/>
</dbReference>
<sequence length="434" mass="46160">MSIPPPPLAPQFKSTRPPPKQVCDSSGPAFLADIKAGRSLRKVPDSEKKDRSAPFTSREANRNNESSVTGPTSVASGNIPLTGLPNLFANGVPKLKSVGSVDVTRGTVQNPTTKQPTCGYVKSPAPPPPPPQTSPPPSPPPTSSAVQNNFLSSTKVTTVPPAIYHRPSQTTNNVTAVRNGLPAPPTPARPAISKNNSNYPRYGFYKSPSVENKDPVVPSVIPSPPIQITLSSIPTSPRIGAMTVHESNNNISNNNDNSSIAATTAPPPPSGRSPRRKQSSSNRYQRAGSTNADVNGIPVGQSTKVIRISSHLNGDLTDHGLSAAVSVNPSLPSSVHDMNTISSRSHPIPPPPPPIQPTLMNNNNMHSNNISSLVRHFESRFTFPDIGHVPVPKAYRGPKTYRVGSNNNNNNNTANDSCRNQVPYRTAPPAPRNY</sequence>
<dbReference type="PROSITE" id="PS51082">
    <property type="entry name" value="WH2"/>
    <property type="match status" value="1"/>
</dbReference>
<evidence type="ECO:0000256" key="1">
    <source>
        <dbReference type="SAM" id="MobiDB-lite"/>
    </source>
</evidence>
<dbReference type="InterPro" id="IPR051412">
    <property type="entry name" value="Formin_Homology_Diaphanous_sf"/>
</dbReference>
<dbReference type="AlphaFoldDB" id="A0A4Z2CP00"/>
<dbReference type="EMBL" id="SKCS01000491">
    <property type="protein sequence ID" value="TNN05936.1"/>
    <property type="molecule type" value="Genomic_DNA"/>
</dbReference>
<comment type="caution">
    <text evidence="3">The sequence shown here is derived from an EMBL/GenBank/DDBJ whole genome shotgun (WGS) entry which is preliminary data.</text>
</comment>
<feature type="compositionally biased region" description="Polar residues" evidence="1">
    <location>
        <begin position="282"/>
        <end position="293"/>
    </location>
</feature>
<evidence type="ECO:0000313" key="4">
    <source>
        <dbReference type="Proteomes" id="UP000311919"/>
    </source>
</evidence>
<dbReference type="STRING" id="6182.A0A4Z2CP00"/>
<dbReference type="PANTHER" id="PTHR45691">
    <property type="entry name" value="PROTEIN DIAPHANOUS"/>
    <property type="match status" value="1"/>
</dbReference>
<feature type="compositionally biased region" description="Pro residues" evidence="1">
    <location>
        <begin position="124"/>
        <end position="142"/>
    </location>
</feature>
<reference evidence="3 4" key="1">
    <citation type="submission" date="2019-03" db="EMBL/GenBank/DDBJ databases">
        <title>An improved genome assembly of the fluke Schistosoma japonicum.</title>
        <authorList>
            <person name="Hu W."/>
            <person name="Luo F."/>
            <person name="Yin M."/>
            <person name="Mo X."/>
            <person name="Sun C."/>
            <person name="Wu Q."/>
            <person name="Zhu B."/>
            <person name="Xiang M."/>
            <person name="Wang J."/>
            <person name="Wang Y."/>
            <person name="Zhang T."/>
            <person name="Xu B."/>
            <person name="Zheng H."/>
            <person name="Feng Z."/>
        </authorList>
    </citation>
    <scope>NUCLEOTIDE SEQUENCE [LARGE SCALE GENOMIC DNA]</scope>
    <source>
        <strain evidence="3">HuSjv2</strain>
        <tissue evidence="3">Worms</tissue>
    </source>
</reference>
<evidence type="ECO:0000313" key="3">
    <source>
        <dbReference type="EMBL" id="TNN05936.1"/>
    </source>
</evidence>
<feature type="compositionally biased region" description="Basic and acidic residues" evidence="1">
    <location>
        <begin position="42"/>
        <end position="52"/>
    </location>
</feature>